<feature type="domain" description="HTH cro/C1-type" evidence="1">
    <location>
        <begin position="19"/>
        <end position="55"/>
    </location>
</feature>
<accession>A0A3M0I9Z2</accession>
<dbReference type="SUPFAM" id="SSF47413">
    <property type="entry name" value="lambda repressor-like DNA-binding domains"/>
    <property type="match status" value="1"/>
</dbReference>
<gene>
    <name evidence="2" type="ORF">CTZ28_12670</name>
</gene>
<protein>
    <submittedName>
        <fullName evidence="2">Transcriptional regulator</fullName>
    </submittedName>
</protein>
<reference evidence="2 3" key="1">
    <citation type="submission" date="2017-11" db="EMBL/GenBank/DDBJ databases">
        <title>Draft genome of actinobacteria isolated from guarana (Paullinia cupana (Mart.) Ducke.</title>
        <authorList>
            <person name="Siqueira K.A."/>
            <person name="Liotti R.G."/>
            <person name="Mendes T.A.O."/>
            <person name="Soares M.A."/>
        </authorList>
    </citation>
    <scope>NUCLEOTIDE SEQUENCE [LARGE SCALE GENOMIC DNA]</scope>
    <source>
        <strain evidence="2 3">193</strain>
    </source>
</reference>
<evidence type="ECO:0000259" key="1">
    <source>
        <dbReference type="PROSITE" id="PS50943"/>
    </source>
</evidence>
<name>A0A3M0I9Z2_9ACTN</name>
<proteinExistence type="predicted"/>
<organism evidence="2 3">
    <name type="scientific">Streptomyces shenzhenensis</name>
    <dbReference type="NCBI Taxonomy" id="943815"/>
    <lineage>
        <taxon>Bacteria</taxon>
        <taxon>Bacillati</taxon>
        <taxon>Actinomycetota</taxon>
        <taxon>Actinomycetes</taxon>
        <taxon>Kitasatosporales</taxon>
        <taxon>Streptomycetaceae</taxon>
        <taxon>Streptomyces</taxon>
    </lineage>
</organism>
<dbReference type="OrthoDB" id="4966777at2"/>
<dbReference type="Proteomes" id="UP000270471">
    <property type="component" value="Unassembled WGS sequence"/>
</dbReference>
<keyword evidence="3" id="KW-1185">Reference proteome</keyword>
<dbReference type="Gene3D" id="1.10.260.40">
    <property type="entry name" value="lambda repressor-like DNA-binding domains"/>
    <property type="match status" value="1"/>
</dbReference>
<dbReference type="InterPro" id="IPR043917">
    <property type="entry name" value="DUF5753"/>
</dbReference>
<dbReference type="EMBL" id="PENI01000006">
    <property type="protein sequence ID" value="RMB85634.1"/>
    <property type="molecule type" value="Genomic_DNA"/>
</dbReference>
<evidence type="ECO:0000313" key="2">
    <source>
        <dbReference type="EMBL" id="RMB85634.1"/>
    </source>
</evidence>
<dbReference type="CDD" id="cd00093">
    <property type="entry name" value="HTH_XRE"/>
    <property type="match status" value="1"/>
</dbReference>
<dbReference type="RefSeq" id="WP_121889456.1">
    <property type="nucleotide sequence ID" value="NZ_JBNJMA010000002.1"/>
</dbReference>
<dbReference type="SMART" id="SM00530">
    <property type="entry name" value="HTH_XRE"/>
    <property type="match status" value="1"/>
</dbReference>
<comment type="caution">
    <text evidence="2">The sequence shown here is derived from an EMBL/GenBank/DDBJ whole genome shotgun (WGS) entry which is preliminary data.</text>
</comment>
<dbReference type="Pfam" id="PF13560">
    <property type="entry name" value="HTH_31"/>
    <property type="match status" value="1"/>
</dbReference>
<evidence type="ECO:0000313" key="3">
    <source>
        <dbReference type="Proteomes" id="UP000270471"/>
    </source>
</evidence>
<dbReference type="AlphaFoldDB" id="A0A3M0I9Z2"/>
<sequence>MSSPSSSVQQARHALGQRLREIRLDAGLTARELARRAGWHESKCSRLEHGRTPPSDADIREWTLHCRAQDQTEDLIATARGIDGMYVEWRRMERAGLKRAQESVRPLFERTRRFRIYQSWVIPGLLQTPAYTAAVLRTVATLRDAPDDVADAVAERMQRQHILHTGIHRFAVLVEEWVLRTVIGDTEVMAGQLGHLIAVGTLPSVSLGIIPMGVPRGVGWPVESFTVYDDAQVNVELVSAHLTVTQPREIDEYAQSFAYLSQLAVYGAEARALITAAINALG</sequence>
<dbReference type="PROSITE" id="PS50943">
    <property type="entry name" value="HTH_CROC1"/>
    <property type="match status" value="1"/>
</dbReference>
<dbReference type="InterPro" id="IPR010982">
    <property type="entry name" value="Lambda_DNA-bd_dom_sf"/>
</dbReference>
<dbReference type="InterPro" id="IPR001387">
    <property type="entry name" value="Cro/C1-type_HTH"/>
</dbReference>
<dbReference type="GO" id="GO:0003677">
    <property type="term" value="F:DNA binding"/>
    <property type="evidence" value="ECO:0007669"/>
    <property type="project" value="InterPro"/>
</dbReference>
<dbReference type="Pfam" id="PF19054">
    <property type="entry name" value="DUF5753"/>
    <property type="match status" value="1"/>
</dbReference>